<dbReference type="EMBL" id="JAERTY010000004">
    <property type="protein sequence ID" value="MBL1408893.1"/>
    <property type="molecule type" value="Genomic_DNA"/>
</dbReference>
<feature type="signal peptide" evidence="2">
    <location>
        <begin position="1"/>
        <end position="21"/>
    </location>
</feature>
<feature type="compositionally biased region" description="Basic and acidic residues" evidence="1">
    <location>
        <begin position="37"/>
        <end position="50"/>
    </location>
</feature>
<evidence type="ECO:0000256" key="2">
    <source>
        <dbReference type="SAM" id="SignalP"/>
    </source>
</evidence>
<reference evidence="3 4" key="1">
    <citation type="submission" date="2021-01" db="EMBL/GenBank/DDBJ databases">
        <title>C459-1 draft genome sequence.</title>
        <authorList>
            <person name="Zhang X.-F."/>
        </authorList>
    </citation>
    <scope>NUCLEOTIDE SEQUENCE [LARGE SCALE GENOMIC DNA]</scope>
    <source>
        <strain evidence="4">C459-1</strain>
    </source>
</reference>
<feature type="region of interest" description="Disordered" evidence="1">
    <location>
        <begin position="24"/>
        <end position="56"/>
    </location>
</feature>
<evidence type="ECO:0000313" key="3">
    <source>
        <dbReference type="EMBL" id="MBL1408893.1"/>
    </source>
</evidence>
<organism evidence="3 4">
    <name type="scientific">Sphingobacterium faecale</name>
    <dbReference type="NCBI Taxonomy" id="2803775"/>
    <lineage>
        <taxon>Bacteria</taxon>
        <taxon>Pseudomonadati</taxon>
        <taxon>Bacteroidota</taxon>
        <taxon>Sphingobacteriia</taxon>
        <taxon>Sphingobacteriales</taxon>
        <taxon>Sphingobacteriaceae</taxon>
        <taxon>Sphingobacterium</taxon>
    </lineage>
</organism>
<dbReference type="PROSITE" id="PS51257">
    <property type="entry name" value="PROKAR_LIPOPROTEIN"/>
    <property type="match status" value="1"/>
</dbReference>
<name>A0ABS1R2I1_9SPHI</name>
<sequence length="178" mass="19400">MKNKFIYLICLTLLISAVGCTKESPVGPPGPQGEQGDPGKKGNTGEKGENGDDEGANVVVSDWSTQTFTGAQRKWSANITDNRITEAILDKGDVSVYVKIDGAVYELNYFTNSANIIQSVSMGKIQLQSTFDASTIEFRYILIPAGAKSTSLSSTSMGMRTEKRPSYKEYQKIYGFNN</sequence>
<gene>
    <name evidence="3" type="ORF">JKG61_09050</name>
</gene>
<evidence type="ECO:0000313" key="4">
    <source>
        <dbReference type="Proteomes" id="UP000625283"/>
    </source>
</evidence>
<dbReference type="RefSeq" id="WP_202102648.1">
    <property type="nucleotide sequence ID" value="NZ_JAERTY010000004.1"/>
</dbReference>
<keyword evidence="4" id="KW-1185">Reference proteome</keyword>
<accession>A0ABS1R2I1</accession>
<proteinExistence type="predicted"/>
<dbReference type="Proteomes" id="UP000625283">
    <property type="component" value="Unassembled WGS sequence"/>
</dbReference>
<keyword evidence="2" id="KW-0732">Signal</keyword>
<feature type="chain" id="PRO_5046388901" evidence="2">
    <location>
        <begin position="22"/>
        <end position="178"/>
    </location>
</feature>
<protein>
    <submittedName>
        <fullName evidence="3">Collagen-like protein</fullName>
    </submittedName>
</protein>
<evidence type="ECO:0000256" key="1">
    <source>
        <dbReference type="SAM" id="MobiDB-lite"/>
    </source>
</evidence>
<comment type="caution">
    <text evidence="3">The sequence shown here is derived from an EMBL/GenBank/DDBJ whole genome shotgun (WGS) entry which is preliminary data.</text>
</comment>